<dbReference type="NCBIfam" id="NF033547">
    <property type="entry name" value="transpos_IS1595"/>
    <property type="match status" value="1"/>
</dbReference>
<accession>A0ABM8T902</accession>
<keyword evidence="3" id="KW-1185">Reference proteome</keyword>
<reference evidence="2 3" key="1">
    <citation type="submission" date="2021-02" db="EMBL/GenBank/DDBJ databases">
        <authorList>
            <person name="Vanwijnsberghe S."/>
        </authorList>
    </citation>
    <scope>NUCLEOTIDE SEQUENCE [LARGE SCALE GENOMIC DNA]</scope>
    <source>
        <strain evidence="2 3">R-69658</strain>
    </source>
</reference>
<name>A0ABM8T902_9BURK</name>
<feature type="domain" description="ISXO2-like transposase" evidence="1">
    <location>
        <begin position="8"/>
        <end position="158"/>
    </location>
</feature>
<gene>
    <name evidence="2" type="ORF">R69658_08257</name>
</gene>
<evidence type="ECO:0000259" key="1">
    <source>
        <dbReference type="SMART" id="SM01126"/>
    </source>
</evidence>
<dbReference type="Proteomes" id="UP000674425">
    <property type="component" value="Unassembled WGS sequence"/>
</dbReference>
<dbReference type="InterPro" id="IPR024445">
    <property type="entry name" value="Tnp_ISXO2-like"/>
</dbReference>
<dbReference type="EMBL" id="CAJNAU010000343">
    <property type="protein sequence ID" value="CAE6873173.1"/>
    <property type="molecule type" value="Genomic_DNA"/>
</dbReference>
<comment type="caution">
    <text evidence="2">The sequence shown here is derived from an EMBL/GenBank/DDBJ whole genome shotgun (WGS) entry which is preliminary data.</text>
</comment>
<dbReference type="SMART" id="SM01126">
    <property type="entry name" value="DDE_Tnp_IS1595"/>
    <property type="match status" value="1"/>
</dbReference>
<organism evidence="2 3">
    <name type="scientific">Paraburkholderia aspalathi</name>
    <dbReference type="NCBI Taxonomy" id="1324617"/>
    <lineage>
        <taxon>Bacteria</taxon>
        <taxon>Pseudomonadati</taxon>
        <taxon>Pseudomonadota</taxon>
        <taxon>Betaproteobacteria</taxon>
        <taxon>Burkholderiales</taxon>
        <taxon>Burkholderiaceae</taxon>
        <taxon>Paraburkholderia</taxon>
    </lineage>
</organism>
<evidence type="ECO:0000313" key="2">
    <source>
        <dbReference type="EMBL" id="CAE6873173.1"/>
    </source>
</evidence>
<dbReference type="Pfam" id="PF12762">
    <property type="entry name" value="DDE_Tnp_IS1595"/>
    <property type="match status" value="1"/>
</dbReference>
<evidence type="ECO:0000313" key="3">
    <source>
        <dbReference type="Proteomes" id="UP000674425"/>
    </source>
</evidence>
<protein>
    <submittedName>
        <fullName evidence="2">IS1595 family transposase ISBusp8</fullName>
    </submittedName>
</protein>
<proteinExistence type="predicted"/>
<sequence>MVRSGRERLAGTVEIDEVYLAIHDRRATQSSAGRKSNTTKALIAVAVEILEPKGFGRIRLQPIADDTSACVLPFVRETVEPGSLLHTDGSSIYHCLSEEGYQHKRIVMSGADSPAHVSMPGVHRVSALLKRWLLGTHHGAVKPLQLDHYLDEFVFRFNRRTSRSRGQLFYRLLEQAVGANPATYRQIAQRPPKSVKLP</sequence>